<dbReference type="SMART" id="SM00829">
    <property type="entry name" value="PKS_ER"/>
    <property type="match status" value="1"/>
</dbReference>
<dbReference type="Pfam" id="PF08240">
    <property type="entry name" value="ADH_N"/>
    <property type="match status" value="1"/>
</dbReference>
<dbReference type="FunFam" id="3.40.50.720:FF:000053">
    <property type="entry name" value="Quinone oxidoreductase 1"/>
    <property type="match status" value="1"/>
</dbReference>
<dbReference type="Pfam" id="PF00107">
    <property type="entry name" value="ADH_zinc_N"/>
    <property type="match status" value="1"/>
</dbReference>
<evidence type="ECO:0000313" key="7">
    <source>
        <dbReference type="EMBL" id="KAF5368377.1"/>
    </source>
</evidence>
<evidence type="ECO:0000259" key="6">
    <source>
        <dbReference type="SMART" id="SM00829"/>
    </source>
</evidence>
<dbReference type="PANTHER" id="PTHR48106:SF13">
    <property type="entry name" value="QUINONE OXIDOREDUCTASE-RELATED"/>
    <property type="match status" value="1"/>
</dbReference>
<evidence type="ECO:0000256" key="5">
    <source>
        <dbReference type="SAM" id="MobiDB-lite"/>
    </source>
</evidence>
<dbReference type="EMBL" id="JAACJM010000015">
    <property type="protein sequence ID" value="KAF5368377.1"/>
    <property type="molecule type" value="Genomic_DNA"/>
</dbReference>
<dbReference type="InterPro" id="IPR036291">
    <property type="entry name" value="NAD(P)-bd_dom_sf"/>
</dbReference>
<evidence type="ECO:0000313" key="8">
    <source>
        <dbReference type="Proteomes" id="UP000559256"/>
    </source>
</evidence>
<reference evidence="7 8" key="1">
    <citation type="journal article" date="2020" name="ISME J.">
        <title>Uncovering the hidden diversity of litter-decomposition mechanisms in mushroom-forming fungi.</title>
        <authorList>
            <person name="Floudas D."/>
            <person name="Bentzer J."/>
            <person name="Ahren D."/>
            <person name="Johansson T."/>
            <person name="Persson P."/>
            <person name="Tunlid A."/>
        </authorList>
    </citation>
    <scope>NUCLEOTIDE SEQUENCE [LARGE SCALE GENOMIC DNA]</scope>
    <source>
        <strain evidence="7 8">CBS 291.85</strain>
    </source>
</reference>
<proteinExistence type="predicted"/>
<dbReference type="PANTHER" id="PTHR48106">
    <property type="entry name" value="QUINONE OXIDOREDUCTASE PIG3-RELATED"/>
    <property type="match status" value="1"/>
</dbReference>
<feature type="domain" description="Enoyl reductase (ER)" evidence="6">
    <location>
        <begin position="84"/>
        <end position="405"/>
    </location>
</feature>
<evidence type="ECO:0000256" key="4">
    <source>
        <dbReference type="ARBA" id="ARBA00070796"/>
    </source>
</evidence>
<dbReference type="Proteomes" id="UP000559256">
    <property type="component" value="Unassembled WGS sequence"/>
</dbReference>
<dbReference type="GO" id="GO:0005829">
    <property type="term" value="C:cytosol"/>
    <property type="evidence" value="ECO:0007669"/>
    <property type="project" value="TreeGrafter"/>
</dbReference>
<dbReference type="OrthoDB" id="48317at2759"/>
<dbReference type="Gene3D" id="3.90.180.10">
    <property type="entry name" value="Medium-chain alcohol dehydrogenases, catalytic domain"/>
    <property type="match status" value="1"/>
</dbReference>
<evidence type="ECO:0000256" key="2">
    <source>
        <dbReference type="ARBA" id="ARBA00023002"/>
    </source>
</evidence>
<dbReference type="CDD" id="cd05286">
    <property type="entry name" value="QOR2"/>
    <property type="match status" value="1"/>
</dbReference>
<dbReference type="SUPFAM" id="SSF51735">
    <property type="entry name" value="NAD(P)-binding Rossmann-fold domains"/>
    <property type="match status" value="1"/>
</dbReference>
<dbReference type="GO" id="GO:0070402">
    <property type="term" value="F:NADPH binding"/>
    <property type="evidence" value="ECO:0007669"/>
    <property type="project" value="TreeGrafter"/>
</dbReference>
<dbReference type="SUPFAM" id="SSF50129">
    <property type="entry name" value="GroES-like"/>
    <property type="match status" value="1"/>
</dbReference>
<evidence type="ECO:0000256" key="1">
    <source>
        <dbReference type="ARBA" id="ARBA00022857"/>
    </source>
</evidence>
<dbReference type="InterPro" id="IPR013154">
    <property type="entry name" value="ADH-like_N"/>
</dbReference>
<accession>A0A8H5LSX0</accession>
<dbReference type="InterPro" id="IPR011032">
    <property type="entry name" value="GroES-like_sf"/>
</dbReference>
<dbReference type="GO" id="GO:0035925">
    <property type="term" value="F:mRNA 3'-UTR AU-rich region binding"/>
    <property type="evidence" value="ECO:0007669"/>
    <property type="project" value="TreeGrafter"/>
</dbReference>
<sequence>MSSTHSYCAIGRRYYMLLRSLSASFRTHLRTRQISHHLSARPFASASFPPSSSPTTNSTPISRSFTKMSGLPDTIEAICIEKTGGFEVIEKKTLPFPKVDPGNVVVKVEYLGVNFIDTYYRQGLYPYKEFPAVLGKETSGTIVALPTDPNVLNNPDYIKAGYKVGGKVACDWLGSHATYASIPWLKVYPIAHDVSTRVAAAGLLQALTAVTFFEEAYEVKKGDIILIHTVAGGLGLLMAQLAKHIGATVIGTTSTKEKAELAKAHGADHVILYPVEDTVARVLEITNGEGVHAVFDGVGKDTFDNNFKLLRRKGTLVSVGNASGAVPPSPPIKLIEKNLKLLRPTMNNYVVTPEEVHYYNNKVWDLISSGVLKINIFKEYPFTAEGVQQAQKDLTGGKTTGKLIVKVQDA</sequence>
<dbReference type="GO" id="GO:0003960">
    <property type="term" value="F:quinone reductase (NADPH) activity"/>
    <property type="evidence" value="ECO:0007669"/>
    <property type="project" value="InterPro"/>
</dbReference>
<keyword evidence="2" id="KW-0560">Oxidoreductase</keyword>
<dbReference type="InterPro" id="IPR047618">
    <property type="entry name" value="QOR-like"/>
</dbReference>
<dbReference type="InterPro" id="IPR020843">
    <property type="entry name" value="ER"/>
</dbReference>
<dbReference type="AlphaFoldDB" id="A0A8H5LSX0"/>
<comment type="caution">
    <text evidence="7">The sequence shown here is derived from an EMBL/GenBank/DDBJ whole genome shotgun (WGS) entry which is preliminary data.</text>
</comment>
<protein>
    <recommendedName>
        <fullName evidence="4">Probable quinone oxidoreductase</fullName>
    </recommendedName>
    <alternativeName>
        <fullName evidence="3">NADPH:quinone reductase</fullName>
    </alternativeName>
</protein>
<evidence type="ECO:0000256" key="3">
    <source>
        <dbReference type="ARBA" id="ARBA00043088"/>
    </source>
</evidence>
<dbReference type="Gene3D" id="3.40.50.720">
    <property type="entry name" value="NAD(P)-binding Rossmann-like Domain"/>
    <property type="match status" value="1"/>
</dbReference>
<feature type="region of interest" description="Disordered" evidence="5">
    <location>
        <begin position="45"/>
        <end position="64"/>
    </location>
</feature>
<organism evidence="7 8">
    <name type="scientific">Tetrapyrgos nigripes</name>
    <dbReference type="NCBI Taxonomy" id="182062"/>
    <lineage>
        <taxon>Eukaryota</taxon>
        <taxon>Fungi</taxon>
        <taxon>Dikarya</taxon>
        <taxon>Basidiomycota</taxon>
        <taxon>Agaricomycotina</taxon>
        <taxon>Agaricomycetes</taxon>
        <taxon>Agaricomycetidae</taxon>
        <taxon>Agaricales</taxon>
        <taxon>Marasmiineae</taxon>
        <taxon>Marasmiaceae</taxon>
        <taxon>Tetrapyrgos</taxon>
    </lineage>
</organism>
<keyword evidence="8" id="KW-1185">Reference proteome</keyword>
<dbReference type="InterPro" id="IPR013149">
    <property type="entry name" value="ADH-like_C"/>
</dbReference>
<keyword evidence="1" id="KW-0521">NADP</keyword>
<name>A0A8H5LSX0_9AGAR</name>
<gene>
    <name evidence="7" type="ORF">D9758_002468</name>
</gene>